<evidence type="ECO:0000256" key="2">
    <source>
        <dbReference type="SAM" id="MobiDB-lite"/>
    </source>
</evidence>
<dbReference type="AlphaFoldDB" id="A0A5C5ZI22"/>
<evidence type="ECO:0000256" key="1">
    <source>
        <dbReference type="SAM" id="Coils"/>
    </source>
</evidence>
<keyword evidence="1" id="KW-0175">Coiled coil</keyword>
<sequence>MLLLLPKDIPKIDEDDPKSRRAAEVIAKAKEENAKSVRAKMWAYRGVSVPINVFDFTVSRHRDGPDLFLIDRDYEGTLLGDCYGANTGIHMRSNGLVVHAACVAHARRKAEYALGNHREHATALLKCFNRLYDLEDQCRHMDWDARFAFRQEHALPVWTLLRSYLENEMSKVSTKEKIGEAKGYLLNQWDGLVKYLGDGRIPIDNNECEQLMKQVALGRKNWLFIGSVAAGYRTADLMTLCSSAIRNDLDVYAYIKDVLDTLLSGSTDYASLRPDAWAKSHPESVRHYRAEERRQRNARRDRARLDRRLSQSESE</sequence>
<organism evidence="4 5">
    <name type="scientific">Stieleria varia</name>
    <dbReference type="NCBI Taxonomy" id="2528005"/>
    <lineage>
        <taxon>Bacteria</taxon>
        <taxon>Pseudomonadati</taxon>
        <taxon>Planctomycetota</taxon>
        <taxon>Planctomycetia</taxon>
        <taxon>Pirellulales</taxon>
        <taxon>Pirellulaceae</taxon>
        <taxon>Stieleria</taxon>
    </lineage>
</organism>
<protein>
    <submittedName>
        <fullName evidence="4">Transposase IS66 family protein</fullName>
    </submittedName>
</protein>
<reference evidence="4 5" key="1">
    <citation type="submission" date="2019-02" db="EMBL/GenBank/DDBJ databases">
        <title>Deep-cultivation of Planctomycetes and their phenomic and genomic characterization uncovers novel biology.</title>
        <authorList>
            <person name="Wiegand S."/>
            <person name="Jogler M."/>
            <person name="Boedeker C."/>
            <person name="Pinto D."/>
            <person name="Vollmers J."/>
            <person name="Rivas-Marin E."/>
            <person name="Kohn T."/>
            <person name="Peeters S.H."/>
            <person name="Heuer A."/>
            <person name="Rast P."/>
            <person name="Oberbeckmann S."/>
            <person name="Bunk B."/>
            <person name="Jeske O."/>
            <person name="Meyerdierks A."/>
            <person name="Storesund J.E."/>
            <person name="Kallscheuer N."/>
            <person name="Luecker S."/>
            <person name="Lage O.M."/>
            <person name="Pohl T."/>
            <person name="Merkel B.J."/>
            <person name="Hornburger P."/>
            <person name="Mueller R.-W."/>
            <person name="Bruemmer F."/>
            <person name="Labrenz M."/>
            <person name="Spormann A.M."/>
            <person name="Op Den Camp H."/>
            <person name="Overmann J."/>
            <person name="Amann R."/>
            <person name="Jetten M.S.M."/>
            <person name="Mascher T."/>
            <person name="Medema M.H."/>
            <person name="Devos D.P."/>
            <person name="Kaster A.-K."/>
            <person name="Ovreas L."/>
            <person name="Rohde M."/>
            <person name="Galperin M.Y."/>
            <person name="Jogler C."/>
        </authorList>
    </citation>
    <scope>NUCLEOTIDE SEQUENCE [LARGE SCALE GENOMIC DNA]</scope>
    <source>
        <strain evidence="4 5">Pla52n</strain>
    </source>
</reference>
<dbReference type="InterPro" id="IPR052344">
    <property type="entry name" value="Transposase-related"/>
</dbReference>
<evidence type="ECO:0000313" key="4">
    <source>
        <dbReference type="EMBL" id="TWT87022.1"/>
    </source>
</evidence>
<evidence type="ECO:0000259" key="3">
    <source>
        <dbReference type="Pfam" id="PF03050"/>
    </source>
</evidence>
<gene>
    <name evidence="4" type="ORF">Pla52n_70330</name>
</gene>
<keyword evidence="5" id="KW-1185">Reference proteome</keyword>
<feature type="region of interest" description="Disordered" evidence="2">
    <location>
        <begin position="288"/>
        <end position="315"/>
    </location>
</feature>
<dbReference type="Proteomes" id="UP000320176">
    <property type="component" value="Unassembled WGS sequence"/>
</dbReference>
<evidence type="ECO:0000313" key="5">
    <source>
        <dbReference type="Proteomes" id="UP000320176"/>
    </source>
</evidence>
<dbReference type="PANTHER" id="PTHR33678">
    <property type="entry name" value="BLL1576 PROTEIN"/>
    <property type="match status" value="1"/>
</dbReference>
<dbReference type="Pfam" id="PF03050">
    <property type="entry name" value="DDE_Tnp_IS66"/>
    <property type="match status" value="1"/>
</dbReference>
<feature type="coiled-coil region" evidence="1">
    <location>
        <begin position="288"/>
        <end position="315"/>
    </location>
</feature>
<dbReference type="EMBL" id="SJPN01000036">
    <property type="protein sequence ID" value="TWT87022.1"/>
    <property type="molecule type" value="Genomic_DNA"/>
</dbReference>
<feature type="domain" description="Transposase IS66 central" evidence="3">
    <location>
        <begin position="30"/>
        <end position="231"/>
    </location>
</feature>
<proteinExistence type="predicted"/>
<comment type="caution">
    <text evidence="4">The sequence shown here is derived from an EMBL/GenBank/DDBJ whole genome shotgun (WGS) entry which is preliminary data.</text>
</comment>
<dbReference type="PANTHER" id="PTHR33678:SF1">
    <property type="entry name" value="BLL1576 PROTEIN"/>
    <property type="match status" value="1"/>
</dbReference>
<dbReference type="InterPro" id="IPR004291">
    <property type="entry name" value="Transposase_IS66_central"/>
</dbReference>
<name>A0A5C5ZI22_9BACT</name>
<accession>A0A5C5ZI22</accession>